<dbReference type="GO" id="GO:0044550">
    <property type="term" value="P:secondary metabolite biosynthetic process"/>
    <property type="evidence" value="ECO:0007669"/>
    <property type="project" value="TreeGrafter"/>
</dbReference>
<dbReference type="Gene3D" id="3.30.559.30">
    <property type="entry name" value="Nonribosomal peptide synthetase, condensation domain"/>
    <property type="match status" value="1"/>
</dbReference>
<dbReference type="SUPFAM" id="SSF52777">
    <property type="entry name" value="CoA-dependent acyltransferases"/>
    <property type="match status" value="2"/>
</dbReference>
<keyword evidence="4" id="KW-1185">Reference proteome</keyword>
<proteinExistence type="predicted"/>
<feature type="domain" description="Condensation" evidence="2">
    <location>
        <begin position="48"/>
        <end position="329"/>
    </location>
</feature>
<dbReference type="RefSeq" id="WP_173061538.1">
    <property type="nucleotide sequence ID" value="NZ_BAABGO010000022.1"/>
</dbReference>
<feature type="compositionally biased region" description="Polar residues" evidence="1">
    <location>
        <begin position="458"/>
        <end position="467"/>
    </location>
</feature>
<evidence type="ECO:0000313" key="3">
    <source>
        <dbReference type="EMBL" id="GFJ81821.1"/>
    </source>
</evidence>
<dbReference type="InterPro" id="IPR023213">
    <property type="entry name" value="CAT-like_dom_sf"/>
</dbReference>
<dbReference type="AlphaFoldDB" id="A0A6V8KH79"/>
<organism evidence="3 4">
    <name type="scientific">Phytohabitans houttuyneae</name>
    <dbReference type="NCBI Taxonomy" id="1076126"/>
    <lineage>
        <taxon>Bacteria</taxon>
        <taxon>Bacillati</taxon>
        <taxon>Actinomycetota</taxon>
        <taxon>Actinomycetes</taxon>
        <taxon>Micromonosporales</taxon>
        <taxon>Micromonosporaceae</taxon>
    </lineage>
</organism>
<dbReference type="PANTHER" id="PTHR45527">
    <property type="entry name" value="NONRIBOSOMAL PEPTIDE SYNTHETASE"/>
    <property type="match status" value="1"/>
</dbReference>
<sequence>MITVADRVVVGFGGDGAGAAELSWGQMDIWQAMVRQESWLPNGVWLPLPAGTTVEELADRLRYVMSRYPTARTRLSFALDGTPRQVVSAAGEIALEVVDAGDGDPEQVADALRLRYQHTAYDFTADWPIRMGAVRKHGALTHLVIVMCHLVADGAGALVLFEELDARSAAPVPAAQPLEQARWQSSPAGRKQNTAALRHWESVLRAMPPRQFPDSTDPRQPRHWRGEFVSYALGPALAAVRARTGAAAAPALLGLFAVALARVTGINPVAVRPMVHNRFRPGLDRVVCMLAQYGVCLLDVAGVSLAEAVDRAQRASLTSYKNAYYNPVELEGLVRRVVAERGGELELPCYFNDRTVLAKPDASAPAVPLREAVAQGTFRWTTRQDTPFEPLIVHVDDVPGAVQATMFMDTHVISPADGEALLRGLEAAAVEAALDPAAPTAVPLHPPAAVDGAAPGQERSSTPAAGR</sequence>
<evidence type="ECO:0000256" key="1">
    <source>
        <dbReference type="SAM" id="MobiDB-lite"/>
    </source>
</evidence>
<reference evidence="3 4" key="1">
    <citation type="submission" date="2020-03" db="EMBL/GenBank/DDBJ databases">
        <title>Whole genome shotgun sequence of Phytohabitans houttuyneae NBRC 108639.</title>
        <authorList>
            <person name="Komaki H."/>
            <person name="Tamura T."/>
        </authorList>
    </citation>
    <scope>NUCLEOTIDE SEQUENCE [LARGE SCALE GENOMIC DNA]</scope>
    <source>
        <strain evidence="3 4">NBRC 108639</strain>
    </source>
</reference>
<evidence type="ECO:0000313" key="4">
    <source>
        <dbReference type="Proteomes" id="UP000482800"/>
    </source>
</evidence>
<dbReference type="GO" id="GO:0031177">
    <property type="term" value="F:phosphopantetheine binding"/>
    <property type="evidence" value="ECO:0007669"/>
    <property type="project" value="TreeGrafter"/>
</dbReference>
<protein>
    <recommendedName>
        <fullName evidence="2">Condensation domain-containing protein</fullName>
    </recommendedName>
</protein>
<dbReference type="GO" id="GO:0005737">
    <property type="term" value="C:cytoplasm"/>
    <property type="evidence" value="ECO:0007669"/>
    <property type="project" value="TreeGrafter"/>
</dbReference>
<dbReference type="Pfam" id="PF00668">
    <property type="entry name" value="Condensation"/>
    <property type="match status" value="1"/>
</dbReference>
<dbReference type="GO" id="GO:0043041">
    <property type="term" value="P:amino acid activation for nonribosomal peptide biosynthetic process"/>
    <property type="evidence" value="ECO:0007669"/>
    <property type="project" value="TreeGrafter"/>
</dbReference>
<feature type="region of interest" description="Disordered" evidence="1">
    <location>
        <begin position="441"/>
        <end position="467"/>
    </location>
</feature>
<accession>A0A6V8KH79</accession>
<evidence type="ECO:0000259" key="2">
    <source>
        <dbReference type="Pfam" id="PF00668"/>
    </source>
</evidence>
<dbReference type="Proteomes" id="UP000482800">
    <property type="component" value="Unassembled WGS sequence"/>
</dbReference>
<dbReference type="Gene3D" id="3.30.559.10">
    <property type="entry name" value="Chloramphenicol acetyltransferase-like domain"/>
    <property type="match status" value="1"/>
</dbReference>
<dbReference type="PANTHER" id="PTHR45527:SF1">
    <property type="entry name" value="FATTY ACID SYNTHASE"/>
    <property type="match status" value="1"/>
</dbReference>
<comment type="caution">
    <text evidence="3">The sequence shown here is derived from an EMBL/GenBank/DDBJ whole genome shotgun (WGS) entry which is preliminary data.</text>
</comment>
<dbReference type="GO" id="GO:0008610">
    <property type="term" value="P:lipid biosynthetic process"/>
    <property type="evidence" value="ECO:0007669"/>
    <property type="project" value="UniProtKB-ARBA"/>
</dbReference>
<name>A0A6V8KH79_9ACTN</name>
<gene>
    <name evidence="3" type="ORF">Phou_060010</name>
</gene>
<dbReference type="GO" id="GO:0003824">
    <property type="term" value="F:catalytic activity"/>
    <property type="evidence" value="ECO:0007669"/>
    <property type="project" value="InterPro"/>
</dbReference>
<dbReference type="InterPro" id="IPR001242">
    <property type="entry name" value="Condensation_dom"/>
</dbReference>
<dbReference type="EMBL" id="BLPF01000002">
    <property type="protein sequence ID" value="GFJ81821.1"/>
    <property type="molecule type" value="Genomic_DNA"/>
</dbReference>
<reference evidence="3 4" key="2">
    <citation type="submission" date="2020-03" db="EMBL/GenBank/DDBJ databases">
        <authorList>
            <person name="Ichikawa N."/>
            <person name="Kimura A."/>
            <person name="Kitahashi Y."/>
            <person name="Uohara A."/>
        </authorList>
    </citation>
    <scope>NUCLEOTIDE SEQUENCE [LARGE SCALE GENOMIC DNA]</scope>
    <source>
        <strain evidence="3 4">NBRC 108639</strain>
    </source>
</reference>